<accession>A0A1M6V288</accession>
<dbReference type="AlphaFoldDB" id="A0A1M6V288"/>
<keyword evidence="2" id="KW-0732">Signal</keyword>
<name>A0A1M6V288_9ACTN</name>
<proteinExistence type="predicted"/>
<keyword evidence="4" id="KW-1185">Reference proteome</keyword>
<dbReference type="OrthoDB" id="3432078at2"/>
<dbReference type="EMBL" id="FQZK01000031">
    <property type="protein sequence ID" value="SHK75599.1"/>
    <property type="molecule type" value="Genomic_DNA"/>
</dbReference>
<dbReference type="PROSITE" id="PS51257">
    <property type="entry name" value="PROKAR_LIPOPROTEIN"/>
    <property type="match status" value="1"/>
</dbReference>
<dbReference type="Proteomes" id="UP000184452">
    <property type="component" value="Unassembled WGS sequence"/>
</dbReference>
<evidence type="ECO:0000256" key="1">
    <source>
        <dbReference type="SAM" id="MobiDB-lite"/>
    </source>
</evidence>
<feature type="chain" id="PRO_5012545364" description="Lipoprotein" evidence="2">
    <location>
        <begin position="27"/>
        <end position="246"/>
    </location>
</feature>
<dbReference type="RefSeq" id="WP_073383998.1">
    <property type="nucleotide sequence ID" value="NZ_FQZK01000031.1"/>
</dbReference>
<organism evidence="3 4">
    <name type="scientific">Nocardiopsis flavescens</name>
    <dbReference type="NCBI Taxonomy" id="758803"/>
    <lineage>
        <taxon>Bacteria</taxon>
        <taxon>Bacillati</taxon>
        <taxon>Actinomycetota</taxon>
        <taxon>Actinomycetes</taxon>
        <taxon>Streptosporangiales</taxon>
        <taxon>Nocardiopsidaceae</taxon>
        <taxon>Nocardiopsis</taxon>
    </lineage>
</organism>
<feature type="signal peptide" evidence="2">
    <location>
        <begin position="1"/>
        <end position="26"/>
    </location>
</feature>
<reference evidence="3 4" key="1">
    <citation type="submission" date="2016-11" db="EMBL/GenBank/DDBJ databases">
        <authorList>
            <person name="Jaros S."/>
            <person name="Januszkiewicz K."/>
            <person name="Wedrychowicz H."/>
        </authorList>
    </citation>
    <scope>NUCLEOTIDE SEQUENCE [LARGE SCALE GENOMIC DNA]</scope>
    <source>
        <strain evidence="3 4">CGMCC 4.5723</strain>
    </source>
</reference>
<sequence length="246" mass="24942">MKRDIRSTLLALATSGVVVVGSAACAGASPEPGAENVSSASAAEPQTLSGELQYIAPGELAIGDQAFFVSEETQILAGIYACPAEDGMDENGQGTVECDLETVEEALQDGTVILAGAEVNDDGIATWITEHDPEGPGIPDDGDQDGPGGDDGAAEEPGGFTGTASGELEYVAPGEYIVDGTAFYVAEDTVITAGIYACADGVQDPDTGNVTCDFDEFDATLANGTVILASVEMVDGIATSITEFEA</sequence>
<feature type="region of interest" description="Disordered" evidence="1">
    <location>
        <begin position="128"/>
        <end position="165"/>
    </location>
</feature>
<dbReference type="STRING" id="758803.SAMN05421803_13126"/>
<evidence type="ECO:0000256" key="2">
    <source>
        <dbReference type="SAM" id="SignalP"/>
    </source>
</evidence>
<evidence type="ECO:0000313" key="4">
    <source>
        <dbReference type="Proteomes" id="UP000184452"/>
    </source>
</evidence>
<evidence type="ECO:0000313" key="3">
    <source>
        <dbReference type="EMBL" id="SHK75599.1"/>
    </source>
</evidence>
<evidence type="ECO:0008006" key="5">
    <source>
        <dbReference type="Google" id="ProtNLM"/>
    </source>
</evidence>
<protein>
    <recommendedName>
        <fullName evidence="5">Lipoprotein</fullName>
    </recommendedName>
</protein>
<gene>
    <name evidence="3" type="ORF">SAMN05421803_13126</name>
</gene>